<gene>
    <name evidence="2" type="ORF">XAT740_LOCUS28937</name>
</gene>
<keyword evidence="1" id="KW-0472">Membrane</keyword>
<reference evidence="2" key="1">
    <citation type="submission" date="2021-02" db="EMBL/GenBank/DDBJ databases">
        <authorList>
            <person name="Nowell W R."/>
        </authorList>
    </citation>
    <scope>NUCLEOTIDE SEQUENCE</scope>
</reference>
<keyword evidence="3" id="KW-1185">Reference proteome</keyword>
<feature type="transmembrane region" description="Helical" evidence="1">
    <location>
        <begin position="176"/>
        <end position="197"/>
    </location>
</feature>
<keyword evidence="1" id="KW-0812">Transmembrane</keyword>
<feature type="transmembrane region" description="Helical" evidence="1">
    <location>
        <begin position="114"/>
        <end position="133"/>
    </location>
</feature>
<protein>
    <submittedName>
        <fullName evidence="2">Uncharacterized protein</fullName>
    </submittedName>
</protein>
<name>A0A815E5N3_ADIRI</name>
<dbReference type="AlphaFoldDB" id="A0A815E5N3"/>
<feature type="transmembrane region" description="Helical" evidence="1">
    <location>
        <begin position="291"/>
        <end position="315"/>
    </location>
</feature>
<feature type="transmembrane region" description="Helical" evidence="1">
    <location>
        <begin position="84"/>
        <end position="102"/>
    </location>
</feature>
<organism evidence="2 3">
    <name type="scientific">Adineta ricciae</name>
    <name type="common">Rotifer</name>
    <dbReference type="NCBI Taxonomy" id="249248"/>
    <lineage>
        <taxon>Eukaryota</taxon>
        <taxon>Metazoa</taxon>
        <taxon>Spiralia</taxon>
        <taxon>Gnathifera</taxon>
        <taxon>Rotifera</taxon>
        <taxon>Eurotatoria</taxon>
        <taxon>Bdelloidea</taxon>
        <taxon>Adinetida</taxon>
        <taxon>Adinetidae</taxon>
        <taxon>Adineta</taxon>
    </lineage>
</organism>
<dbReference type="Proteomes" id="UP000663828">
    <property type="component" value="Unassembled WGS sequence"/>
</dbReference>
<feature type="transmembrane region" description="Helical" evidence="1">
    <location>
        <begin position="365"/>
        <end position="387"/>
    </location>
</feature>
<proteinExistence type="predicted"/>
<evidence type="ECO:0000256" key="1">
    <source>
        <dbReference type="SAM" id="Phobius"/>
    </source>
</evidence>
<accession>A0A815E5N3</accession>
<keyword evidence="1" id="KW-1133">Transmembrane helix</keyword>
<feature type="transmembrane region" description="Helical" evidence="1">
    <location>
        <begin position="335"/>
        <end position="358"/>
    </location>
</feature>
<comment type="caution">
    <text evidence="2">The sequence shown here is derived from an EMBL/GenBank/DDBJ whole genome shotgun (WGS) entry which is preliminary data.</text>
</comment>
<sequence length="405" mass="45674">MNANTADLTWSLLFQELTSIQYIKNYINEKMTSNEKAHSLSSLTRVFHKSYHAIGAFNVWLIGLGILCLACAVLFSAIESWKTFFFLTLVPYLVILTWALPLTRIGSWKALTSIIHRLSGILSLLLPMCLVVYNSWTDEHPPSYLYALAVVCIVFNCIFGALLIPQRISSFDVPTIRAFGVGVTLGLSFVGWSLSWYFGGESWFAPFGYACALYSFFTCILAWNDSIQHIYTNQTNPYYATQLDLEYFKPPKRPHQVGLKHQSYKLWEVFLKFPLKTSHPKLQEVTVTPSSAAVVFTVTLTAIFSLSTLLQWHYVYCGPSSILMRQQLFPSYTKYSAYLALLAAVANNFGTFAGTLVVQQKVSSFWGAFFNAIGLLIPVVATLAFQIRVPHENILHSMLLHKCVL</sequence>
<feature type="transmembrane region" description="Helical" evidence="1">
    <location>
        <begin position="203"/>
        <end position="223"/>
    </location>
</feature>
<evidence type="ECO:0000313" key="3">
    <source>
        <dbReference type="Proteomes" id="UP000663828"/>
    </source>
</evidence>
<evidence type="ECO:0000313" key="2">
    <source>
        <dbReference type="EMBL" id="CAF1302443.1"/>
    </source>
</evidence>
<dbReference type="EMBL" id="CAJNOR010002496">
    <property type="protein sequence ID" value="CAF1302443.1"/>
    <property type="molecule type" value="Genomic_DNA"/>
</dbReference>
<feature type="transmembrane region" description="Helical" evidence="1">
    <location>
        <begin position="145"/>
        <end position="164"/>
    </location>
</feature>
<feature type="transmembrane region" description="Helical" evidence="1">
    <location>
        <begin position="57"/>
        <end position="78"/>
    </location>
</feature>